<dbReference type="Proteomes" id="UP000195062">
    <property type="component" value="Unassembled WGS sequence"/>
</dbReference>
<dbReference type="GO" id="GO:0006355">
    <property type="term" value="P:regulation of DNA-templated transcription"/>
    <property type="evidence" value="ECO:0007669"/>
    <property type="project" value="InterPro"/>
</dbReference>
<gene>
    <name evidence="5" type="primary">vraR_3</name>
    <name evidence="5" type="ORF">CMMCAS07_09980</name>
</gene>
<dbReference type="InterPro" id="IPR036388">
    <property type="entry name" value="WH-like_DNA-bd_sf"/>
</dbReference>
<accession>A0A251XGY9</accession>
<dbReference type="CDD" id="cd06170">
    <property type="entry name" value="LuxR_C_like"/>
    <property type="match status" value="1"/>
</dbReference>
<evidence type="ECO:0000313" key="6">
    <source>
        <dbReference type="Proteomes" id="UP000195062"/>
    </source>
</evidence>
<dbReference type="SUPFAM" id="SSF46894">
    <property type="entry name" value="C-terminal effector domain of the bipartite response regulators"/>
    <property type="match status" value="1"/>
</dbReference>
<dbReference type="PRINTS" id="PR00038">
    <property type="entry name" value="HTHLUXR"/>
</dbReference>
<dbReference type="InterPro" id="IPR000792">
    <property type="entry name" value="Tscrpt_reg_LuxR_C"/>
</dbReference>
<keyword evidence="1" id="KW-0805">Transcription regulation</keyword>
<name>A0A251XGY9_CLAMM</name>
<dbReference type="PANTHER" id="PTHR44688:SF16">
    <property type="entry name" value="DNA-BINDING TRANSCRIPTIONAL ACTIVATOR DEVR_DOSR"/>
    <property type="match status" value="1"/>
</dbReference>
<evidence type="ECO:0000256" key="2">
    <source>
        <dbReference type="ARBA" id="ARBA00023125"/>
    </source>
</evidence>
<proteinExistence type="predicted"/>
<organism evidence="5 6">
    <name type="scientific">Clavibacter michiganensis subsp. michiganensis</name>
    <dbReference type="NCBI Taxonomy" id="33013"/>
    <lineage>
        <taxon>Bacteria</taxon>
        <taxon>Bacillati</taxon>
        <taxon>Actinomycetota</taxon>
        <taxon>Actinomycetes</taxon>
        <taxon>Micrococcales</taxon>
        <taxon>Microbacteriaceae</taxon>
        <taxon>Clavibacter</taxon>
    </lineage>
</organism>
<dbReference type="SMART" id="SM00421">
    <property type="entry name" value="HTH_LUXR"/>
    <property type="match status" value="1"/>
</dbReference>
<evidence type="ECO:0000256" key="3">
    <source>
        <dbReference type="ARBA" id="ARBA00023163"/>
    </source>
</evidence>
<sequence>MFGHVARGLSNAEVAALEFVSESTVKTHVSSILAKLALRDRVQVIVYAHDHRLVERAGS</sequence>
<dbReference type="PANTHER" id="PTHR44688">
    <property type="entry name" value="DNA-BINDING TRANSCRIPTIONAL ACTIVATOR DEVR_DOSR"/>
    <property type="match status" value="1"/>
</dbReference>
<keyword evidence="6" id="KW-1185">Reference proteome</keyword>
<dbReference type="Gene3D" id="1.10.10.10">
    <property type="entry name" value="Winged helix-like DNA-binding domain superfamily/Winged helix DNA-binding domain"/>
    <property type="match status" value="1"/>
</dbReference>
<dbReference type="InterPro" id="IPR016032">
    <property type="entry name" value="Sig_transdc_resp-reg_C-effctor"/>
</dbReference>
<evidence type="ECO:0000259" key="4">
    <source>
        <dbReference type="PROSITE" id="PS50043"/>
    </source>
</evidence>
<dbReference type="Pfam" id="PF00196">
    <property type="entry name" value="GerE"/>
    <property type="match status" value="1"/>
</dbReference>
<dbReference type="PROSITE" id="PS50043">
    <property type="entry name" value="HTH_LUXR_2"/>
    <property type="match status" value="1"/>
</dbReference>
<dbReference type="EMBL" id="MDHH01000002">
    <property type="protein sequence ID" value="OUE02334.1"/>
    <property type="molecule type" value="Genomic_DNA"/>
</dbReference>
<keyword evidence="3" id="KW-0804">Transcription</keyword>
<evidence type="ECO:0000313" key="5">
    <source>
        <dbReference type="EMBL" id="OUE02334.1"/>
    </source>
</evidence>
<feature type="domain" description="HTH luxR-type" evidence="4">
    <location>
        <begin position="1"/>
        <end position="52"/>
    </location>
</feature>
<comment type="caution">
    <text evidence="5">The sequence shown here is derived from an EMBL/GenBank/DDBJ whole genome shotgun (WGS) entry which is preliminary data.</text>
</comment>
<evidence type="ECO:0000256" key="1">
    <source>
        <dbReference type="ARBA" id="ARBA00023015"/>
    </source>
</evidence>
<dbReference type="GO" id="GO:0003677">
    <property type="term" value="F:DNA binding"/>
    <property type="evidence" value="ECO:0007669"/>
    <property type="project" value="UniProtKB-KW"/>
</dbReference>
<protein>
    <submittedName>
        <fullName evidence="5">Response regulator protein VraR</fullName>
    </submittedName>
</protein>
<reference evidence="5 6" key="1">
    <citation type="submission" date="2016-08" db="EMBL/GenBank/DDBJ databases">
        <title>Genome sequence of Clavibacter michiganensis subsp. michiganensis strain CASJ007.</title>
        <authorList>
            <person name="Thapa S.P."/>
            <person name="Coaker G."/>
        </authorList>
    </citation>
    <scope>NUCLEOTIDE SEQUENCE [LARGE SCALE GENOMIC DNA]</scope>
    <source>
        <strain evidence="5">CASJ007</strain>
    </source>
</reference>
<keyword evidence="2" id="KW-0238">DNA-binding</keyword>
<dbReference type="AlphaFoldDB" id="A0A251XGY9"/>